<dbReference type="AlphaFoldDB" id="A0A7G8PQE8"/>
<reference evidence="1 2" key="1">
    <citation type="submission" date="2020-07" db="EMBL/GenBank/DDBJ databases">
        <title>Draft genome sequence of four isobutane-metabolizing strains capable of cometabolically degrading diverse ether contaminants.</title>
        <authorList>
            <person name="Chen W."/>
            <person name="Faulkner N."/>
            <person name="Smith C."/>
            <person name="Hyman M."/>
        </authorList>
    </citation>
    <scope>NUCLEOTIDE SEQUENCE [LARGE SCALE GENOMIC DNA]</scope>
    <source>
        <strain evidence="1 2">2A</strain>
        <plasmid evidence="1 2">unnamed1</plasmid>
    </source>
</reference>
<gene>
    <name evidence="1" type="ORF">HZU40_34130</name>
</gene>
<evidence type="ECO:0000313" key="1">
    <source>
        <dbReference type="EMBL" id="QNJ96564.1"/>
    </source>
</evidence>
<sequence>MLTHFANSSGIHRSVNLAPIFGGHVGLVDAVLVKTNAAESRGDYLIDLMQL</sequence>
<dbReference type="RefSeq" id="WP_187099654.1">
    <property type="nucleotide sequence ID" value="NZ_CP059895.1"/>
</dbReference>
<name>A0A7G8PQE8_9MYCO</name>
<keyword evidence="1" id="KW-0614">Plasmid</keyword>
<dbReference type="EMBL" id="CP059895">
    <property type="protein sequence ID" value="QNJ96564.1"/>
    <property type="molecule type" value="Genomic_DNA"/>
</dbReference>
<dbReference type="Proteomes" id="UP000515498">
    <property type="component" value="Plasmid unnamed1"/>
</dbReference>
<evidence type="ECO:0000313" key="2">
    <source>
        <dbReference type="Proteomes" id="UP000515498"/>
    </source>
</evidence>
<organism evidence="1 2">
    <name type="scientific">Mycolicibacterium fluoranthenivorans</name>
    <dbReference type="NCBI Taxonomy" id="258505"/>
    <lineage>
        <taxon>Bacteria</taxon>
        <taxon>Bacillati</taxon>
        <taxon>Actinomycetota</taxon>
        <taxon>Actinomycetes</taxon>
        <taxon>Mycobacteriales</taxon>
        <taxon>Mycobacteriaceae</taxon>
        <taxon>Mycolicibacterium</taxon>
    </lineage>
</organism>
<dbReference type="KEGG" id="mflu:HZU40_34130"/>
<geneLocation type="plasmid" evidence="1 2">
    <name>unnamed1</name>
</geneLocation>
<protein>
    <submittedName>
        <fullName evidence="1">Uncharacterized protein</fullName>
    </submittedName>
</protein>
<accession>A0A7G8PQE8</accession>
<proteinExistence type="predicted"/>